<dbReference type="SUPFAM" id="SSF56176">
    <property type="entry name" value="FAD-binding/transporter-associated domain-like"/>
    <property type="match status" value="1"/>
</dbReference>
<sequence length="480" mass="50939">MNSNDIVVKTLRESLGEAAVSTELAVLQAHSNDAWPFAAKWTAEEAGAHRPACVVQPVDAQGVREAVRIATQQGFSIVPFGAGSGVTGAAVPAAGSVVIDLRKMNAIVHLDEDNLMVTVGPGVIGGDLERWLGERGFTLGHYPQSLYLASMGGLVSTRSTGTFSSKYGGIEDLLLGLEAVLPDGETVAFRPTPRSAAGPSLANLFIGAEGAFGLITQVTVRVFPKAERLALSGYAFDDLASATRALREAYGRHVRAAVLRLYDAIEAEGLYARVGENLNKPLLIVGHEGASEIVEAEQKVLSDIAIRHGATPLGEAIGAAWEAHRFDASWLTRGNDGPGRMADAIEVAASWNELVPLYEKLMQDVAPLCSKAMGHYSHFYSTGACLYFIFFVDAADSAAARERYLKVWDTVMARVLAAGGTIGHHHGVGLARAARMKDELGSGFAMLERIKHALDPRNLMNPGKFGIGAAPDAGARLNDQ</sequence>
<proteinExistence type="inferred from homology"/>
<dbReference type="GO" id="GO:0071949">
    <property type="term" value="F:FAD binding"/>
    <property type="evidence" value="ECO:0007669"/>
    <property type="project" value="InterPro"/>
</dbReference>
<feature type="binding site" evidence="5">
    <location>
        <begin position="209"/>
        <end position="215"/>
    </location>
    <ligand>
        <name>FAD</name>
        <dbReference type="ChEBI" id="CHEBI:57692"/>
    </ligand>
</feature>
<evidence type="ECO:0000313" key="8">
    <source>
        <dbReference type="EMBL" id="SAL53511.1"/>
    </source>
</evidence>
<dbReference type="InterPro" id="IPR025650">
    <property type="entry name" value="Alkyl-DHAP_Synthase"/>
</dbReference>
<organism evidence="8 9">
    <name type="scientific">Caballeronia sordidicola</name>
    <name type="common">Burkholderia sordidicola</name>
    <dbReference type="NCBI Taxonomy" id="196367"/>
    <lineage>
        <taxon>Bacteria</taxon>
        <taxon>Pseudomonadati</taxon>
        <taxon>Pseudomonadota</taxon>
        <taxon>Betaproteobacteria</taxon>
        <taxon>Burkholderiales</taxon>
        <taxon>Burkholderiaceae</taxon>
        <taxon>Caballeronia</taxon>
    </lineage>
</organism>
<dbReference type="GO" id="GO:0008609">
    <property type="term" value="F:alkylglycerone-phosphate synthase activity"/>
    <property type="evidence" value="ECO:0007669"/>
    <property type="project" value="InterPro"/>
</dbReference>
<dbReference type="InterPro" id="IPR016171">
    <property type="entry name" value="Vanillyl_alc_oxidase_C-sub2"/>
</dbReference>
<comment type="similarity">
    <text evidence="1">Belongs to the FAD-binding oxidoreductase/transferase type 4 family.</text>
</comment>
<keyword evidence="3 5" id="KW-0274">FAD</keyword>
<dbReference type="Pfam" id="PF01565">
    <property type="entry name" value="FAD_binding_4"/>
    <property type="match status" value="1"/>
</dbReference>
<dbReference type="AlphaFoldDB" id="A0A158IBK3"/>
<dbReference type="PANTHER" id="PTHR46568:SF1">
    <property type="entry name" value="ALKYLDIHYDROXYACETONEPHOSPHATE SYNTHASE, PEROXISOMAL"/>
    <property type="match status" value="1"/>
</dbReference>
<feature type="active site" description="Proton donor/acceptor" evidence="4">
    <location>
        <position position="387"/>
    </location>
</feature>
<evidence type="ECO:0000313" key="9">
    <source>
        <dbReference type="Proteomes" id="UP000054893"/>
    </source>
</evidence>
<evidence type="ECO:0000256" key="3">
    <source>
        <dbReference type="ARBA" id="ARBA00022827"/>
    </source>
</evidence>
<feature type="site" description="Important for enzyme activity" evidence="6">
    <location>
        <position position="260"/>
    </location>
</feature>
<dbReference type="SUPFAM" id="SSF55103">
    <property type="entry name" value="FAD-linked oxidases, C-terminal domain"/>
    <property type="match status" value="1"/>
</dbReference>
<name>A0A158IBK3_CABSO</name>
<dbReference type="RefSeq" id="WP_060858805.1">
    <property type="nucleotide sequence ID" value="NZ_FCOC02000031.1"/>
</dbReference>
<dbReference type="InterPro" id="IPR004113">
    <property type="entry name" value="FAD-bd_oxidored_4_C"/>
</dbReference>
<evidence type="ECO:0000256" key="5">
    <source>
        <dbReference type="PIRSR" id="PIRSR625650-3"/>
    </source>
</evidence>
<dbReference type="Gene3D" id="1.10.45.10">
    <property type="entry name" value="Vanillyl-alcohol Oxidase, Chain A, domain 4"/>
    <property type="match status" value="1"/>
</dbReference>
<protein>
    <submittedName>
        <fullName evidence="8">FAD linked oxidase domain-containing protein</fullName>
    </submittedName>
</protein>
<dbReference type="Gene3D" id="3.40.462.40">
    <property type="entry name" value="FAD-linked oxidase, cap domain/gating helix"/>
    <property type="match status" value="1"/>
</dbReference>
<dbReference type="Proteomes" id="UP000054893">
    <property type="component" value="Unassembled WGS sequence"/>
</dbReference>
<evidence type="ECO:0000259" key="7">
    <source>
        <dbReference type="PROSITE" id="PS51387"/>
    </source>
</evidence>
<evidence type="ECO:0000256" key="1">
    <source>
        <dbReference type="ARBA" id="ARBA00008000"/>
    </source>
</evidence>
<dbReference type="InterPro" id="IPR036318">
    <property type="entry name" value="FAD-bd_PCMH-like_sf"/>
</dbReference>
<dbReference type="PROSITE" id="PS51387">
    <property type="entry name" value="FAD_PCMH"/>
    <property type="match status" value="1"/>
</dbReference>
<accession>A0A158IBK3</accession>
<dbReference type="InterPro" id="IPR016166">
    <property type="entry name" value="FAD-bd_PCMH"/>
</dbReference>
<dbReference type="InterPro" id="IPR006094">
    <property type="entry name" value="Oxid_FAD_bind_N"/>
</dbReference>
<reference evidence="8 9" key="1">
    <citation type="submission" date="2016-01" db="EMBL/GenBank/DDBJ databases">
        <authorList>
            <person name="Oliw E.H."/>
        </authorList>
    </citation>
    <scope>NUCLEOTIDE SEQUENCE [LARGE SCALE GENOMIC DNA]</scope>
    <source>
        <strain evidence="8">LMG 22029</strain>
    </source>
</reference>
<feature type="domain" description="FAD-binding PCMH-type" evidence="7">
    <location>
        <begin position="47"/>
        <end position="225"/>
    </location>
</feature>
<dbReference type="InterPro" id="IPR016164">
    <property type="entry name" value="FAD-linked_Oxase-like_C"/>
</dbReference>
<dbReference type="Pfam" id="PF02913">
    <property type="entry name" value="FAD-oxidase_C"/>
    <property type="match status" value="1"/>
</dbReference>
<evidence type="ECO:0000256" key="6">
    <source>
        <dbReference type="PIRSR" id="PIRSR625650-4"/>
    </source>
</evidence>
<dbReference type="InterPro" id="IPR016169">
    <property type="entry name" value="FAD-bd_PCMH_sub2"/>
</dbReference>
<dbReference type="EMBL" id="FCOC02000031">
    <property type="protein sequence ID" value="SAL53511.1"/>
    <property type="molecule type" value="Genomic_DNA"/>
</dbReference>
<dbReference type="PANTHER" id="PTHR46568">
    <property type="entry name" value="ALKYLDIHYDROXYACETONEPHOSPHATE SYNTHASE, PEROXISOMAL"/>
    <property type="match status" value="1"/>
</dbReference>
<comment type="cofactor">
    <cofactor evidence="5">
        <name>FAD</name>
        <dbReference type="ChEBI" id="CHEBI:57692"/>
    </cofactor>
</comment>
<dbReference type="Gene3D" id="3.30.465.10">
    <property type="match status" value="1"/>
</dbReference>
<dbReference type="GO" id="GO:0008610">
    <property type="term" value="P:lipid biosynthetic process"/>
    <property type="evidence" value="ECO:0007669"/>
    <property type="project" value="InterPro"/>
</dbReference>
<keyword evidence="2" id="KW-0285">Flavoprotein</keyword>
<gene>
    <name evidence="8" type="ORF">AWB64_05841</name>
</gene>
<evidence type="ECO:0000256" key="4">
    <source>
        <dbReference type="PIRSR" id="PIRSR625650-1"/>
    </source>
</evidence>
<dbReference type="OrthoDB" id="9811557at2"/>
<evidence type="ECO:0000256" key="2">
    <source>
        <dbReference type="ARBA" id="ARBA00022630"/>
    </source>
</evidence>